<comment type="caution">
    <text evidence="2">The sequence shown here is derived from an EMBL/GenBank/DDBJ whole genome shotgun (WGS) entry which is preliminary data.</text>
</comment>
<dbReference type="EMBL" id="NPIA01000002">
    <property type="protein sequence ID" value="OZM57968.1"/>
    <property type="molecule type" value="Genomic_DNA"/>
</dbReference>
<evidence type="ECO:0000313" key="3">
    <source>
        <dbReference type="Proteomes" id="UP000217083"/>
    </source>
</evidence>
<gene>
    <name evidence="2" type="ORF">CIB95_06325</name>
</gene>
<reference evidence="2 3" key="2">
    <citation type="submission" date="2017-09" db="EMBL/GenBank/DDBJ databases">
        <title>Bacillus patelloidae sp. nov., isolated from the intestinal tract of a marine limpet.</title>
        <authorList>
            <person name="Liu R."/>
            <person name="Dong C."/>
            <person name="Shao Z."/>
        </authorList>
    </citation>
    <scope>NUCLEOTIDE SEQUENCE [LARGE SCALE GENOMIC DNA]</scope>
    <source>
        <strain evidence="2 3">SA5d-4</strain>
    </source>
</reference>
<keyword evidence="3" id="KW-1185">Reference proteome</keyword>
<dbReference type="AlphaFoldDB" id="A0A263BWL2"/>
<reference evidence="3" key="1">
    <citation type="submission" date="2017-08" db="EMBL/GenBank/DDBJ databases">
        <authorList>
            <person name="Huang Z."/>
        </authorList>
    </citation>
    <scope>NUCLEOTIDE SEQUENCE [LARGE SCALE GENOMIC DNA]</scope>
    <source>
        <strain evidence="3">SA5d-4</strain>
    </source>
</reference>
<accession>A0A263BWL2</accession>
<dbReference type="Proteomes" id="UP000217083">
    <property type="component" value="Unassembled WGS sequence"/>
</dbReference>
<organism evidence="2 3">
    <name type="scientific">Lottiidibacillus patelloidae</name>
    <dbReference type="NCBI Taxonomy" id="2670334"/>
    <lineage>
        <taxon>Bacteria</taxon>
        <taxon>Bacillati</taxon>
        <taxon>Bacillota</taxon>
        <taxon>Bacilli</taxon>
        <taxon>Bacillales</taxon>
        <taxon>Bacillaceae</taxon>
        <taxon>Lottiidibacillus</taxon>
    </lineage>
</organism>
<keyword evidence="1" id="KW-0472">Membrane</keyword>
<feature type="transmembrane region" description="Helical" evidence="1">
    <location>
        <begin position="31"/>
        <end position="56"/>
    </location>
</feature>
<evidence type="ECO:0000256" key="1">
    <source>
        <dbReference type="SAM" id="Phobius"/>
    </source>
</evidence>
<sequence>MRQRYLLSLLCAIAMLYYALPQLPFFSGNEAAQLFAVTWFLFALVVIGGNLSAILFQKERKQATVHKEVTMKNKGRLRSYH</sequence>
<dbReference type="RefSeq" id="WP_094923341.1">
    <property type="nucleotide sequence ID" value="NZ_NPIA01000002.1"/>
</dbReference>
<protein>
    <submittedName>
        <fullName evidence="2">Uncharacterized protein</fullName>
    </submittedName>
</protein>
<name>A0A263BWL2_9BACI</name>
<keyword evidence="1" id="KW-1133">Transmembrane helix</keyword>
<keyword evidence="1" id="KW-0812">Transmembrane</keyword>
<proteinExistence type="predicted"/>
<evidence type="ECO:0000313" key="2">
    <source>
        <dbReference type="EMBL" id="OZM57968.1"/>
    </source>
</evidence>